<dbReference type="InterPro" id="IPR029058">
    <property type="entry name" value="AB_hydrolase_fold"/>
</dbReference>
<organism evidence="5 6">
    <name type="scientific">Candidatus Galacturonatibacter soehngenii</name>
    <dbReference type="NCBI Taxonomy" id="2307010"/>
    <lineage>
        <taxon>Bacteria</taxon>
        <taxon>Bacillati</taxon>
        <taxon>Bacillota</taxon>
        <taxon>Clostridia</taxon>
        <taxon>Lachnospirales</taxon>
        <taxon>Lachnospiraceae</taxon>
        <taxon>Candidatus Galacturonatibacter</taxon>
    </lineage>
</organism>
<evidence type="ECO:0000256" key="3">
    <source>
        <dbReference type="RuleBase" id="RU361235"/>
    </source>
</evidence>
<accession>A0A7V7UAW7</accession>
<evidence type="ECO:0000313" key="6">
    <source>
        <dbReference type="Proteomes" id="UP000461768"/>
    </source>
</evidence>
<gene>
    <name evidence="5" type="ORF">F7O84_15195</name>
</gene>
<dbReference type="AlphaFoldDB" id="A0A7V7UAW7"/>
<dbReference type="InterPro" id="IPR002018">
    <property type="entry name" value="CarbesteraseB"/>
</dbReference>
<dbReference type="Pfam" id="PF00135">
    <property type="entry name" value="COesterase"/>
    <property type="match status" value="2"/>
</dbReference>
<keyword evidence="6" id="KW-1185">Reference proteome</keyword>
<name>A0A7V7UAW7_9FIRM</name>
<dbReference type="InterPro" id="IPR019826">
    <property type="entry name" value="Carboxylesterase_B_AS"/>
</dbReference>
<feature type="domain" description="Carboxylesterase type B" evidence="4">
    <location>
        <begin position="9"/>
        <end position="327"/>
    </location>
</feature>
<comment type="similarity">
    <text evidence="1 3">Belongs to the type-B carboxylesterase/lipase family.</text>
</comment>
<dbReference type="EMBL" id="WAGX01000007">
    <property type="protein sequence ID" value="KAB1435727.1"/>
    <property type="molecule type" value="Genomic_DNA"/>
</dbReference>
<sequence>MEMNEILYSTPCGMIKGTLARQSGAVAFKGIRYARAKRWQYPEVVTKWEGTYDATHYGPCALQQRAYMPETATGRVFYYHEFRENATFTYDEDCQYLNVFAPKDIKNAPVIVYIHGGALLGGSSDELCFDEPVWTRDGVVAVTINYRLGPLGFACFEELAAVDGHTGNYGLYDQLAALQWVHNNIASFGGNPDNITIMGQSAGAMSVQHIISSPLAKRLVHKAVLSSGGGRGRMFGKEYSMEHFYPFWKEVMRRAKADSLEDLRTMDAKNIFDAFGSLLGENFAKNREACNFVVDGAAMPFSIHEVADKRLYMDIPYMIGSNSEDMDPSSMNLDAQEWAQEQKTPSYAYLFSRQLPGDTAGAFHSADLWYWFGTLNRCWRPFTEYDKQLSEKMEKYLTNFAATGDPNGDDLPKWEVAKSSRSLLLLGDTRINMEKVEPSSLTKEAKVKGW</sequence>
<proteinExistence type="inferred from homology"/>
<dbReference type="OrthoDB" id="9775851at2"/>
<dbReference type="GO" id="GO:0016787">
    <property type="term" value="F:hydrolase activity"/>
    <property type="evidence" value="ECO:0007669"/>
    <property type="project" value="UniProtKB-KW"/>
</dbReference>
<dbReference type="Proteomes" id="UP000461768">
    <property type="component" value="Unassembled WGS sequence"/>
</dbReference>
<comment type="caution">
    <text evidence="5">The sequence shown here is derived from an EMBL/GenBank/DDBJ whole genome shotgun (WGS) entry which is preliminary data.</text>
</comment>
<evidence type="ECO:0000313" key="5">
    <source>
        <dbReference type="EMBL" id="KAB1435727.1"/>
    </source>
</evidence>
<dbReference type="PROSITE" id="PS00122">
    <property type="entry name" value="CARBOXYLESTERASE_B_1"/>
    <property type="match status" value="1"/>
</dbReference>
<reference evidence="5 6" key="1">
    <citation type="submission" date="2019-09" db="EMBL/GenBank/DDBJ databases">
        <authorList>
            <person name="Valk L.C."/>
        </authorList>
    </citation>
    <scope>NUCLEOTIDE SEQUENCE [LARGE SCALE GENOMIC DNA]</scope>
    <source>
        <strain evidence="5">GalUA</strain>
    </source>
</reference>
<evidence type="ECO:0000256" key="2">
    <source>
        <dbReference type="ARBA" id="ARBA00022801"/>
    </source>
</evidence>
<dbReference type="InterPro" id="IPR050309">
    <property type="entry name" value="Type-B_Carboxylest/Lipase"/>
</dbReference>
<dbReference type="EC" id="3.1.1.-" evidence="3"/>
<evidence type="ECO:0000259" key="4">
    <source>
        <dbReference type="Pfam" id="PF00135"/>
    </source>
</evidence>
<dbReference type="SUPFAM" id="SSF53474">
    <property type="entry name" value="alpha/beta-Hydrolases"/>
    <property type="match status" value="1"/>
</dbReference>
<protein>
    <recommendedName>
        <fullName evidence="3">Carboxylic ester hydrolase</fullName>
        <ecNumber evidence="3">3.1.1.-</ecNumber>
    </recommendedName>
</protein>
<keyword evidence="2 3" id="KW-0378">Hydrolase</keyword>
<reference evidence="5 6" key="2">
    <citation type="submission" date="2020-02" db="EMBL/GenBank/DDBJ databases">
        <title>Candidatus Galacturonibacter soehngenii shows hetero-acetogenic catabolism of galacturonic acid but lacks a canonical carbon monoxide dehydrogenase/acetyl-CoA synthase complex.</title>
        <authorList>
            <person name="Diender M."/>
            <person name="Stouten G.R."/>
            <person name="Petersen J.F."/>
            <person name="Nielsen P.H."/>
            <person name="Dueholm M.S."/>
            <person name="Pronk J.T."/>
            <person name="Van Loosdrecht M.C.M."/>
        </authorList>
    </citation>
    <scope>NUCLEOTIDE SEQUENCE [LARGE SCALE GENOMIC DNA]</scope>
    <source>
        <strain evidence="5">GalUA</strain>
    </source>
</reference>
<dbReference type="PANTHER" id="PTHR11559">
    <property type="entry name" value="CARBOXYLESTERASE"/>
    <property type="match status" value="1"/>
</dbReference>
<dbReference type="Gene3D" id="3.40.50.1820">
    <property type="entry name" value="alpha/beta hydrolase"/>
    <property type="match status" value="2"/>
</dbReference>
<evidence type="ECO:0000256" key="1">
    <source>
        <dbReference type="ARBA" id="ARBA00005964"/>
    </source>
</evidence>
<feature type="domain" description="Carboxylesterase type B" evidence="4">
    <location>
        <begin position="336"/>
        <end position="425"/>
    </location>
</feature>